<evidence type="ECO:0000313" key="1">
    <source>
        <dbReference type="EMBL" id="KAH9775236.1"/>
    </source>
</evidence>
<accession>A0ACB8LPJ6</accession>
<protein>
    <submittedName>
        <fullName evidence="1">Protein FAR1-RELATED SEQUENCE</fullName>
    </submittedName>
</protein>
<proteinExistence type="predicted"/>
<organism evidence="1 2">
    <name type="scientific">Citrus sinensis</name>
    <name type="common">Sweet orange</name>
    <name type="synonym">Citrus aurantium var. sinensis</name>
    <dbReference type="NCBI Taxonomy" id="2711"/>
    <lineage>
        <taxon>Eukaryota</taxon>
        <taxon>Viridiplantae</taxon>
        <taxon>Streptophyta</taxon>
        <taxon>Embryophyta</taxon>
        <taxon>Tracheophyta</taxon>
        <taxon>Spermatophyta</taxon>
        <taxon>Magnoliopsida</taxon>
        <taxon>eudicotyledons</taxon>
        <taxon>Gunneridae</taxon>
        <taxon>Pentapetalae</taxon>
        <taxon>rosids</taxon>
        <taxon>malvids</taxon>
        <taxon>Sapindales</taxon>
        <taxon>Rutaceae</taxon>
        <taxon>Aurantioideae</taxon>
        <taxon>Citrus</taxon>
    </lineage>
</organism>
<sequence length="1016" mass="117256">MNDADVSKQIQQMVRFIRQEAEEKANEISVSAEEEFNIEKLQLVEAEKKKIRQEYERKEKQVEIRKKIEYSMQLNASRIKVLQAQDDLVSNMMEAASKEVLNVSRDHNSYKKLLKGLIVQSLLRLKEPAVLLRCRKDDHHLVESVLESAKEEYAQKLQVHPPEIIVDHQIYLPPGPGHHNAHGPSCSGGVVVASRDGKIVCENTLDARLDVVFRKKLPEIRKQLVSQLMDNLEQVEGVDEVEELEDLQGVDLEGNNEELVPEIIVEPTVGMFFDSLDEMFEYYKGYGLQEGFPVMRRSCRKGDDGSLRYVTFTCGRNGKSKAKDTNVLRLQPNQKSGCNAKLGGRLDLVTGKWVIGNMILEHNHAVSPSKSRYYRCNRTISPFVKKQLEINDEAGIRMAQSFKSVVVEAGGFEKVSFLEKDARNHIDKVRRLRLGEGDVVAIQRYFKKMQTENDGFFFSLDLDEEGRLKNVFWADPRSRAAYKDFGDVVTFDTTYLTNKYDMPFAPFVGVNHHGQSILLGCGLISHEDTETFTWLFDTWLSCMSGSPPLGIITDQDKAMKNAIEIVFPNTRHRWCLWHILKKVPEKLGRYVQYHAIRVSLHSVVYDSYTPVEFEEAWHGMLDKYDLINNQWLNGLYEERNRWVPCFVKNSFWAGMSTTQRSESMNAFFDGYVNSKTTLKQFVEKYEKAMESKIEKEWQADARCFSQRMPCRTSFAMEKQVEAVYTISKFQEFQQELANKIYCEVFSCGGSEYEVIENDEQSREKTLKVFFAKNEGEVHCVCKMFEYKGILCRHVIAVLSRNRIQLLPEKYILRRWRKDVRRFYSKVKVSYDARNSSIEHQRYKEECTAFYDVAEVASKNEESHKNIMGWIEKAMKDVSLNVRSDGDDTCSYGGSGSYTENIQDPVVTRRKGRPPTQRKQKQFKRPKQKSNNASASTTVEDSEIHEFSSQVATTVPTQESHMALLAQQAPFEHAFFPPYYQSWMNYGGVHHGNLQYFPQQNLEEANRGEFSSNEPST</sequence>
<comment type="caution">
    <text evidence="1">The sequence shown here is derived from an EMBL/GenBank/DDBJ whole genome shotgun (WGS) entry which is preliminary data.</text>
</comment>
<evidence type="ECO:0000313" key="2">
    <source>
        <dbReference type="Proteomes" id="UP000829398"/>
    </source>
</evidence>
<keyword evidence="2" id="KW-1185">Reference proteome</keyword>
<dbReference type="EMBL" id="CM039172">
    <property type="protein sequence ID" value="KAH9775236.1"/>
    <property type="molecule type" value="Genomic_DNA"/>
</dbReference>
<dbReference type="Proteomes" id="UP000829398">
    <property type="component" value="Chromosome 3"/>
</dbReference>
<gene>
    <name evidence="1" type="ORF">KPL71_006347</name>
</gene>
<reference evidence="2" key="1">
    <citation type="journal article" date="2023" name="Hortic. Res.">
        <title>A chromosome-level phased genome enabling allele-level studies in sweet orange: a case study on citrus Huanglongbing tolerance.</title>
        <authorList>
            <person name="Wu B."/>
            <person name="Yu Q."/>
            <person name="Deng Z."/>
            <person name="Duan Y."/>
            <person name="Luo F."/>
            <person name="Gmitter F. Jr."/>
        </authorList>
    </citation>
    <scope>NUCLEOTIDE SEQUENCE [LARGE SCALE GENOMIC DNA]</scope>
    <source>
        <strain evidence="2">cv. Valencia</strain>
    </source>
</reference>
<name>A0ACB8LPJ6_CITSI</name>